<organism evidence="1">
    <name type="scientific">marine sediment metagenome</name>
    <dbReference type="NCBI Taxonomy" id="412755"/>
    <lineage>
        <taxon>unclassified sequences</taxon>
        <taxon>metagenomes</taxon>
        <taxon>ecological metagenomes</taxon>
    </lineage>
</organism>
<proteinExistence type="predicted"/>
<name>A0A0F9M272_9ZZZZ</name>
<sequence length="55" mass="6409">MVTWKLKSCPRCGGDLYIDRDIDGWYSQCLQCSHWRELGAVGLREERKTKRPVPA</sequence>
<reference evidence="1" key="1">
    <citation type="journal article" date="2015" name="Nature">
        <title>Complex archaea that bridge the gap between prokaryotes and eukaryotes.</title>
        <authorList>
            <person name="Spang A."/>
            <person name="Saw J.H."/>
            <person name="Jorgensen S.L."/>
            <person name="Zaremba-Niedzwiedzka K."/>
            <person name="Martijn J."/>
            <person name="Lind A.E."/>
            <person name="van Eijk R."/>
            <person name="Schleper C."/>
            <person name="Guy L."/>
            <person name="Ettema T.J."/>
        </authorList>
    </citation>
    <scope>NUCLEOTIDE SEQUENCE</scope>
</reference>
<accession>A0A0F9M272</accession>
<gene>
    <name evidence="1" type="ORF">LCGC14_1208380</name>
</gene>
<dbReference type="EMBL" id="LAZR01006264">
    <property type="protein sequence ID" value="KKM93446.1"/>
    <property type="molecule type" value="Genomic_DNA"/>
</dbReference>
<dbReference type="AlphaFoldDB" id="A0A0F9M272"/>
<protein>
    <submittedName>
        <fullName evidence="1">Uncharacterized protein</fullName>
    </submittedName>
</protein>
<evidence type="ECO:0000313" key="1">
    <source>
        <dbReference type="EMBL" id="KKM93446.1"/>
    </source>
</evidence>
<comment type="caution">
    <text evidence="1">The sequence shown here is derived from an EMBL/GenBank/DDBJ whole genome shotgun (WGS) entry which is preliminary data.</text>
</comment>